<dbReference type="Proteomes" id="UP000031549">
    <property type="component" value="Unassembled WGS sequence"/>
</dbReference>
<keyword evidence="2" id="KW-1185">Reference proteome</keyword>
<evidence type="ECO:0000313" key="2">
    <source>
        <dbReference type="Proteomes" id="UP000031549"/>
    </source>
</evidence>
<protein>
    <submittedName>
        <fullName evidence="1">Uncharacterized protein</fullName>
    </submittedName>
</protein>
<dbReference type="EMBL" id="JTCM02000125">
    <property type="protein sequence ID" value="NEU76688.1"/>
    <property type="molecule type" value="Genomic_DNA"/>
</dbReference>
<reference evidence="1 2" key="1">
    <citation type="journal article" date="2015" name="Genome Announc.">
        <title>Draft Genome Sequence of Cyanobacterium Hassallia byssoidea Strain VB512170, Isolated from Monuments in India.</title>
        <authorList>
            <person name="Singh D."/>
            <person name="Chandrababunaidu M.M."/>
            <person name="Panda A."/>
            <person name="Sen D."/>
            <person name="Bhattacharyya S."/>
            <person name="Adhikary S.P."/>
            <person name="Tripathy S."/>
        </authorList>
    </citation>
    <scope>NUCLEOTIDE SEQUENCE [LARGE SCALE GENOMIC DNA]</scope>
    <source>
        <strain evidence="1 2">VB512170</strain>
    </source>
</reference>
<comment type="caution">
    <text evidence="1">The sequence shown here is derived from an EMBL/GenBank/DDBJ whole genome shotgun (WGS) entry which is preliminary data.</text>
</comment>
<evidence type="ECO:0000313" key="1">
    <source>
        <dbReference type="EMBL" id="NEU76688.1"/>
    </source>
</evidence>
<dbReference type="RefSeq" id="WP_039738113.1">
    <property type="nucleotide sequence ID" value="NZ_JTCM02000125.1"/>
</dbReference>
<sequence>MQVKDLTTDELKTLIRETVVEVLEDFLPDPDEGMTVKEELKQELLEIQRRRKTGTRGISAS</sequence>
<dbReference type="AlphaFoldDB" id="A0A846HIC1"/>
<accession>A0A846HIC1</accession>
<name>A0A846HIC1_9CYAN</name>
<proteinExistence type="predicted"/>
<organism evidence="1 2">
    <name type="scientific">Hassallia byssoidea VB512170</name>
    <dbReference type="NCBI Taxonomy" id="1304833"/>
    <lineage>
        <taxon>Bacteria</taxon>
        <taxon>Bacillati</taxon>
        <taxon>Cyanobacteriota</taxon>
        <taxon>Cyanophyceae</taxon>
        <taxon>Nostocales</taxon>
        <taxon>Tolypothrichaceae</taxon>
        <taxon>Hassallia</taxon>
    </lineage>
</organism>
<gene>
    <name evidence="1" type="ORF">PI95_030320</name>
</gene>